<dbReference type="InterPro" id="IPR046787">
    <property type="entry name" value="DnaT_2"/>
</dbReference>
<gene>
    <name evidence="2" type="ORF">Clopa_3374</name>
</gene>
<dbReference type="KEGG" id="cpas:Clopa_3374"/>
<dbReference type="eggNOG" id="ENOG5032IUN">
    <property type="taxonomic scope" value="Bacteria"/>
</dbReference>
<dbReference type="Pfam" id="PF20557">
    <property type="entry name" value="DnaT_2"/>
    <property type="match status" value="1"/>
</dbReference>
<accession>R4KEY3</accession>
<dbReference type="Proteomes" id="UP000013523">
    <property type="component" value="Chromosome"/>
</dbReference>
<dbReference type="AlphaFoldDB" id="R4KEY3"/>
<organism evidence="2 3">
    <name type="scientific">Clostridium pasteurianum BC1</name>
    <dbReference type="NCBI Taxonomy" id="86416"/>
    <lineage>
        <taxon>Bacteria</taxon>
        <taxon>Bacillati</taxon>
        <taxon>Bacillota</taxon>
        <taxon>Clostridia</taxon>
        <taxon>Eubacteriales</taxon>
        <taxon>Clostridiaceae</taxon>
        <taxon>Clostridium</taxon>
    </lineage>
</organism>
<dbReference type="EMBL" id="CP003261">
    <property type="protein sequence ID" value="AGK98170.1"/>
    <property type="molecule type" value="Genomic_DNA"/>
</dbReference>
<keyword evidence="3" id="KW-1185">Reference proteome</keyword>
<dbReference type="PATRIC" id="fig|86416.3.peg.3368"/>
<dbReference type="STRING" id="86416.Clopa_3374"/>
<feature type="domain" description="Putative DnaT-like" evidence="1">
    <location>
        <begin position="6"/>
        <end position="131"/>
    </location>
</feature>
<evidence type="ECO:0000313" key="2">
    <source>
        <dbReference type="EMBL" id="AGK98170.1"/>
    </source>
</evidence>
<proteinExistence type="predicted"/>
<protein>
    <recommendedName>
        <fullName evidence="1">Putative DnaT-like domain-containing protein</fullName>
    </recommendedName>
</protein>
<evidence type="ECO:0000313" key="3">
    <source>
        <dbReference type="Proteomes" id="UP000013523"/>
    </source>
</evidence>
<dbReference type="OrthoDB" id="1727286at2"/>
<evidence type="ECO:0000259" key="1">
    <source>
        <dbReference type="Pfam" id="PF20557"/>
    </source>
</evidence>
<dbReference type="RefSeq" id="WP_015616455.1">
    <property type="nucleotide sequence ID" value="NC_021182.1"/>
</dbReference>
<sequence length="170" mass="19443">MAVNLVVGTNSYIDVPTAQTYFDDRLYSDAWENATDDNKAKALIMASKKLDRLPIKGVKANYYQSMEFPRALETDYRYWQYMSLTIDAHFYGYWYVEPAVTDNVKNAVCEEALALLKGVPKRIELQRQGVKSFSFNGGMSENYGNGKNMLLYSQEAREFMQPYFGSVSLA</sequence>
<dbReference type="HOGENOM" id="CLU_1567790_0_0_9"/>
<reference evidence="2 3" key="1">
    <citation type="submission" date="2012-01" db="EMBL/GenBank/DDBJ databases">
        <title>Complete sequence of chromosome of Clostridium pasteurianum BC1.</title>
        <authorList>
            <consortium name="US DOE Joint Genome Institute"/>
            <person name="Lucas S."/>
            <person name="Han J."/>
            <person name="Lapidus A."/>
            <person name="Cheng J.-F."/>
            <person name="Goodwin L."/>
            <person name="Pitluck S."/>
            <person name="Peters L."/>
            <person name="Mikhailova N."/>
            <person name="Teshima H."/>
            <person name="Detter J.C."/>
            <person name="Han C."/>
            <person name="Tapia R."/>
            <person name="Land M."/>
            <person name="Hauser L."/>
            <person name="Kyrpides N."/>
            <person name="Ivanova N."/>
            <person name="Pagani I."/>
            <person name="Dunn J."/>
            <person name="Taghavi S."/>
            <person name="Francis A."/>
            <person name="van der Lelie D."/>
            <person name="Woyke T."/>
        </authorList>
    </citation>
    <scope>NUCLEOTIDE SEQUENCE [LARGE SCALE GENOMIC DNA]</scope>
    <source>
        <strain evidence="2 3">BC1</strain>
    </source>
</reference>
<name>R4KEY3_CLOPA</name>